<evidence type="ECO:0008006" key="3">
    <source>
        <dbReference type="Google" id="ProtNLM"/>
    </source>
</evidence>
<dbReference type="Proteomes" id="UP001144471">
    <property type="component" value="Unassembled WGS sequence"/>
</dbReference>
<dbReference type="PROSITE" id="PS51257">
    <property type="entry name" value="PROKAR_LIPOPROTEIN"/>
    <property type="match status" value="1"/>
</dbReference>
<dbReference type="PANTHER" id="PTHR34801">
    <property type="entry name" value="EXPRESSED PROTEIN"/>
    <property type="match status" value="1"/>
</dbReference>
<dbReference type="Pfam" id="PF07386">
    <property type="entry name" value="DUF1499"/>
    <property type="match status" value="1"/>
</dbReference>
<keyword evidence="2" id="KW-1185">Reference proteome</keyword>
<accession>A0A9W6GM38</accession>
<sequence length="146" mass="16825">MKSLVLLMFVVLFTGCSSVKKGPTFDGVSLGACPASPNCVSSLEEREGKHYLEEIGYRGSREEAVADILEAVKMEKNYEIVTEREDYIHVIFRSGFFKFIDDLELYLPEDERGIHFRSAARSGYSDFGVNRKRVERIRERFEARER</sequence>
<reference evidence="1" key="1">
    <citation type="submission" date="2022-12" db="EMBL/GenBank/DDBJ databases">
        <title>Reference genome sequencing for broad-spectrum identification of bacterial and archaeal isolates by mass spectrometry.</title>
        <authorList>
            <person name="Sekiguchi Y."/>
            <person name="Tourlousse D.M."/>
        </authorList>
    </citation>
    <scope>NUCLEOTIDE SEQUENCE</scope>
    <source>
        <strain evidence="1">10succ1</strain>
    </source>
</reference>
<dbReference type="AlphaFoldDB" id="A0A9W6GM38"/>
<evidence type="ECO:0000313" key="1">
    <source>
        <dbReference type="EMBL" id="GLI56226.1"/>
    </source>
</evidence>
<gene>
    <name evidence="1" type="ORF">PM10SUCC1_17400</name>
</gene>
<dbReference type="RefSeq" id="WP_281835227.1">
    <property type="nucleotide sequence ID" value="NZ_BSDY01000007.1"/>
</dbReference>
<organism evidence="1 2">
    <name type="scientific">Propionigenium maris DSM 9537</name>
    <dbReference type="NCBI Taxonomy" id="1123000"/>
    <lineage>
        <taxon>Bacteria</taxon>
        <taxon>Fusobacteriati</taxon>
        <taxon>Fusobacteriota</taxon>
        <taxon>Fusobacteriia</taxon>
        <taxon>Fusobacteriales</taxon>
        <taxon>Fusobacteriaceae</taxon>
        <taxon>Propionigenium</taxon>
    </lineage>
</organism>
<comment type="caution">
    <text evidence="1">The sequence shown here is derived from an EMBL/GenBank/DDBJ whole genome shotgun (WGS) entry which is preliminary data.</text>
</comment>
<dbReference type="InterPro" id="IPR010865">
    <property type="entry name" value="DUF1499"/>
</dbReference>
<dbReference type="PANTHER" id="PTHR34801:SF6">
    <property type="entry name" value="SLL1620 PROTEIN"/>
    <property type="match status" value="1"/>
</dbReference>
<dbReference type="PIRSF" id="PIRSF026426">
    <property type="entry name" value="DUF1499"/>
    <property type="match status" value="1"/>
</dbReference>
<protein>
    <recommendedName>
        <fullName evidence="3">DUF1499 domain-containing protein</fullName>
    </recommendedName>
</protein>
<dbReference type="EMBL" id="BSDY01000007">
    <property type="protein sequence ID" value="GLI56226.1"/>
    <property type="molecule type" value="Genomic_DNA"/>
</dbReference>
<proteinExistence type="predicted"/>
<evidence type="ECO:0000313" key="2">
    <source>
        <dbReference type="Proteomes" id="UP001144471"/>
    </source>
</evidence>
<name>A0A9W6GM38_9FUSO</name>